<keyword evidence="3" id="KW-0456">Lyase</keyword>
<dbReference type="AlphaFoldDB" id="A0A1I2T3G5"/>
<dbReference type="InterPro" id="IPR040442">
    <property type="entry name" value="Pyrv_kinase-like_dom_sf"/>
</dbReference>
<comment type="similarity">
    <text evidence="1">Belongs to the HpcH/HpaI aldolase family.</text>
</comment>
<dbReference type="RefSeq" id="WP_092285697.1">
    <property type="nucleotide sequence ID" value="NZ_FOPJ01000007.1"/>
</dbReference>
<dbReference type="FunFam" id="3.20.20.60:FF:000004">
    <property type="entry name" value="5-keto-4-deoxy-D-glucarate aldolase"/>
    <property type="match status" value="1"/>
</dbReference>
<dbReference type="PANTHER" id="PTHR30502">
    <property type="entry name" value="2-KETO-3-DEOXY-L-RHAMNONATE ALDOLASE"/>
    <property type="match status" value="1"/>
</dbReference>
<dbReference type="STRING" id="185761.SAMN05660282_01330"/>
<dbReference type="Gene3D" id="3.20.20.60">
    <property type="entry name" value="Phosphoenolpyruvate-binding domains"/>
    <property type="match status" value="1"/>
</dbReference>
<reference evidence="5 6" key="1">
    <citation type="submission" date="2016-10" db="EMBL/GenBank/DDBJ databases">
        <authorList>
            <person name="de Groot N.N."/>
        </authorList>
    </citation>
    <scope>NUCLEOTIDE SEQUENCE [LARGE SCALE GENOMIC DNA]</scope>
    <source>
        <strain>J11</strain>
        <strain evidence="6">PG 39</strain>
    </source>
</reference>
<dbReference type="InterPro" id="IPR015813">
    <property type="entry name" value="Pyrv/PenolPyrv_kinase-like_dom"/>
</dbReference>
<evidence type="ECO:0000256" key="1">
    <source>
        <dbReference type="ARBA" id="ARBA00005568"/>
    </source>
</evidence>
<sequence>MSFHLELPGTFAHKLKESSRPLVGMWVSSGSEVCCEIAAGSGFDWVLIDGEHSPYSLETITSLLRAAAAYPATMIVRAPVNDTVLIKQYLDLGVQNLMVPMIDSAEEAEAAVKAMHYPPRGVRGVGSALARSSRWNGVPNYLTNASETLSLCVQIESAAAVDNAAAIAAVDGVDQVFVGPSDLAASMGYIGQQAHPKVTEAVAHVFQAVHDAGKPVGVNAFDLAQARSYLDQGADFAAIGADVQLLATRARALASEFCPPES</sequence>
<dbReference type="EMBL" id="FOPJ01000007">
    <property type="protein sequence ID" value="SFG59513.1"/>
    <property type="molecule type" value="Genomic_DNA"/>
</dbReference>
<evidence type="ECO:0000313" key="5">
    <source>
        <dbReference type="EMBL" id="SFG59513.1"/>
    </source>
</evidence>
<organism evidence="5 6">
    <name type="scientific">Corynebacterium spheniscorum</name>
    <dbReference type="NCBI Taxonomy" id="185761"/>
    <lineage>
        <taxon>Bacteria</taxon>
        <taxon>Bacillati</taxon>
        <taxon>Actinomycetota</taxon>
        <taxon>Actinomycetes</taxon>
        <taxon>Mycobacteriales</taxon>
        <taxon>Corynebacteriaceae</taxon>
        <taxon>Corynebacterium</taxon>
    </lineage>
</organism>
<dbReference type="Pfam" id="PF03328">
    <property type="entry name" value="HpcH_HpaI"/>
    <property type="match status" value="1"/>
</dbReference>
<evidence type="ECO:0000313" key="6">
    <source>
        <dbReference type="Proteomes" id="UP000199065"/>
    </source>
</evidence>
<accession>A0A1I2T3G5</accession>
<keyword evidence="2" id="KW-0479">Metal-binding</keyword>
<dbReference type="GO" id="GO:0005737">
    <property type="term" value="C:cytoplasm"/>
    <property type="evidence" value="ECO:0007669"/>
    <property type="project" value="TreeGrafter"/>
</dbReference>
<dbReference type="PANTHER" id="PTHR30502:SF0">
    <property type="entry name" value="PHOSPHOENOLPYRUVATE CARBOXYLASE FAMILY PROTEIN"/>
    <property type="match status" value="1"/>
</dbReference>
<dbReference type="InterPro" id="IPR050251">
    <property type="entry name" value="HpcH-HpaI_aldolase"/>
</dbReference>
<dbReference type="GO" id="GO:0016832">
    <property type="term" value="F:aldehyde-lyase activity"/>
    <property type="evidence" value="ECO:0007669"/>
    <property type="project" value="TreeGrafter"/>
</dbReference>
<proteinExistence type="inferred from homology"/>
<feature type="domain" description="HpcH/HpaI aldolase/citrate lyase" evidence="4">
    <location>
        <begin position="23"/>
        <end position="247"/>
    </location>
</feature>
<evidence type="ECO:0000256" key="2">
    <source>
        <dbReference type="ARBA" id="ARBA00022723"/>
    </source>
</evidence>
<dbReference type="SUPFAM" id="SSF51621">
    <property type="entry name" value="Phosphoenolpyruvate/pyruvate domain"/>
    <property type="match status" value="1"/>
</dbReference>
<gene>
    <name evidence="5" type="ORF">SAMN05660282_01330</name>
</gene>
<dbReference type="OrthoDB" id="86160at2"/>
<dbReference type="Proteomes" id="UP000199065">
    <property type="component" value="Unassembled WGS sequence"/>
</dbReference>
<dbReference type="GO" id="GO:0046872">
    <property type="term" value="F:metal ion binding"/>
    <property type="evidence" value="ECO:0007669"/>
    <property type="project" value="UniProtKB-KW"/>
</dbReference>
<keyword evidence="6" id="KW-1185">Reference proteome</keyword>
<evidence type="ECO:0000256" key="3">
    <source>
        <dbReference type="ARBA" id="ARBA00023239"/>
    </source>
</evidence>
<name>A0A1I2T3G5_9CORY</name>
<evidence type="ECO:0000259" key="4">
    <source>
        <dbReference type="Pfam" id="PF03328"/>
    </source>
</evidence>
<dbReference type="InterPro" id="IPR005000">
    <property type="entry name" value="Aldolase/citrate-lyase_domain"/>
</dbReference>
<protein>
    <submittedName>
        <fullName evidence="5">2,4-dihydroxyhept-2-enedioate aldolase</fullName>
    </submittedName>
</protein>